<accession>A0AAJ5WVS1</accession>
<evidence type="ECO:0000259" key="3">
    <source>
        <dbReference type="Pfam" id="PF17162"/>
    </source>
</evidence>
<sequence>MLVKSPLIIVIVFCVACGALRKSDYNRRELNNNVSVVNLKKDSLTADTSFLPFEKLIKKNAISQRGLFTIHKVEGKYYFQIPDSLLKRDILIVNRIIRSAAENRPMEGYMGYGGDQIGESIVQFTRNVNKVYITKSSYSIRSTDSTENGLSRAVNNSNVQPIIAAFDLKAITPDSSGIVIDITDLIKSDSYLLFFSPDMKSSFGIGALQEDKSYIDTIVSFPKNTEIRVVKTYAAAGSARFFTFELNSSIILLPRSVMPSRHEDPRIGYFGRAYIDFDLNPQGISQPAFINRWRLEPRSEDEEKYLRGELVEPKKPIVYYIDPATPKKWIPYLIKGVNDWQKAFELAGFKNAIYAIEAPTNNPGWSLEDAAHNVLVYKPSRVSNASGPIITDPRSGEILESHVNWYHNIMQLMHDWYMIQAGAVDDRARKPIYNDSLMGELIRYVCSHEIGHTLGLTHNFGASSTIPVEKLRDKDWLSKNGHTPSIMDYARFNYVAQPEDSIDVNTLIPKIGVYDEWAIEWGYRWLPQLKSFDEERKFMNSWIIQRTSLDPQLYFGFEVLLGPRNQSEDLGNNPMIAGTYGIKNLKRIIPHLEEWTQKPGEGYNNFRLMYGELVNQYKRYLRHVVNYVGSQIITPKTVEEKGVVYSYAKAEDQREAIRFLQDQLFTTPEWLIDKKYFALINQGTPWHLLSIQEPVLQSILSLDVLFNLMICETISNTPSYTSKQLLNDMYEGIWKELKSKKTIDIYRRNLQKAHIYQLAKLLTPPSNEGSINGGLTMAEYSFSLKSDLPSLIKEHLRGIKANISKAADQCSDSMSLAHLKEMNIFISDIMTKNSRGLMSSSQLQSGVKNTILFNVFNNLHSIKNVKFHEIQSVGNCWNSSEEW</sequence>
<dbReference type="InterPro" id="IPR032534">
    <property type="entry name" value="EcxA_zinc-bd"/>
</dbReference>
<dbReference type="Pfam" id="PF17148">
    <property type="entry name" value="DUF5117"/>
    <property type="match status" value="1"/>
</dbReference>
<protein>
    <submittedName>
        <fullName evidence="4">Zinc-dependent metalloprotease</fullName>
    </submittedName>
</protein>
<dbReference type="CDD" id="cd04276">
    <property type="entry name" value="ZnMc_MMP_like_2"/>
    <property type="match status" value="1"/>
</dbReference>
<evidence type="ECO:0000313" key="5">
    <source>
        <dbReference type="Proteomes" id="UP001220610"/>
    </source>
</evidence>
<dbReference type="GO" id="GO:0008237">
    <property type="term" value="F:metallopeptidase activity"/>
    <property type="evidence" value="ECO:0007669"/>
    <property type="project" value="UniProtKB-KW"/>
</dbReference>
<feature type="domain" description="DUF5118" evidence="3">
    <location>
        <begin position="52"/>
        <end position="97"/>
    </location>
</feature>
<proteinExistence type="predicted"/>
<keyword evidence="4" id="KW-0378">Hydrolase</keyword>
<dbReference type="AlphaFoldDB" id="A0AAJ5WVS1"/>
<gene>
    <name evidence="4" type="ORF">P0Y53_03110</name>
</gene>
<dbReference type="Pfam" id="PF17162">
    <property type="entry name" value="DUF5118"/>
    <property type="match status" value="1"/>
</dbReference>
<feature type="domain" description="EcxA zinc-binding" evidence="1">
    <location>
        <begin position="434"/>
        <end position="739"/>
    </location>
</feature>
<evidence type="ECO:0000313" key="4">
    <source>
        <dbReference type="EMBL" id="WEK36478.1"/>
    </source>
</evidence>
<dbReference type="Proteomes" id="UP001220610">
    <property type="component" value="Chromosome"/>
</dbReference>
<dbReference type="InterPro" id="IPR033428">
    <property type="entry name" value="DUF5118"/>
</dbReference>
<dbReference type="Pfam" id="PF16313">
    <property type="entry name" value="DUF4953"/>
    <property type="match status" value="1"/>
</dbReference>
<reference evidence="4" key="1">
    <citation type="submission" date="2023-03" db="EMBL/GenBank/DDBJ databases">
        <title>Andean soil-derived lignocellulolytic bacterial consortium as a source of novel taxa and putative plastic-active enzymes.</title>
        <authorList>
            <person name="Diaz-Garcia L."/>
            <person name="Chuvochina M."/>
            <person name="Feuerriegel G."/>
            <person name="Bunk B."/>
            <person name="Sproer C."/>
            <person name="Streit W.R."/>
            <person name="Rodriguez L.M."/>
            <person name="Overmann J."/>
            <person name="Jimenez D.J."/>
        </authorList>
    </citation>
    <scope>NUCLEOTIDE SEQUENCE</scope>
    <source>
        <strain evidence="4">MAG 7</strain>
    </source>
</reference>
<evidence type="ECO:0000259" key="1">
    <source>
        <dbReference type="Pfam" id="PF16313"/>
    </source>
</evidence>
<keyword evidence="4" id="KW-0645">Protease</keyword>
<dbReference type="InterPro" id="IPR033413">
    <property type="entry name" value="DUF5117"/>
</dbReference>
<name>A0AAJ5WVS1_9BACT</name>
<dbReference type="PANTHER" id="PTHR38478">
    <property type="entry name" value="PEPTIDASE M1A AND M12B"/>
    <property type="match status" value="1"/>
</dbReference>
<dbReference type="Gene3D" id="3.40.390.10">
    <property type="entry name" value="Collagenase (Catalytic Domain)"/>
    <property type="match status" value="1"/>
</dbReference>
<evidence type="ECO:0000259" key="2">
    <source>
        <dbReference type="Pfam" id="PF17148"/>
    </source>
</evidence>
<feature type="domain" description="DUF5117" evidence="2">
    <location>
        <begin position="114"/>
        <end position="298"/>
    </location>
</feature>
<dbReference type="EMBL" id="CP119311">
    <property type="protein sequence ID" value="WEK36478.1"/>
    <property type="molecule type" value="Genomic_DNA"/>
</dbReference>
<dbReference type="InterPro" id="IPR034032">
    <property type="entry name" value="Zn_MMP-like_bac"/>
</dbReference>
<organism evidence="4 5">
    <name type="scientific">Candidatus Pseudobacter hemicellulosilyticus</name>
    <dbReference type="NCBI Taxonomy" id="3121375"/>
    <lineage>
        <taxon>Bacteria</taxon>
        <taxon>Pseudomonadati</taxon>
        <taxon>Bacteroidota</taxon>
        <taxon>Chitinophagia</taxon>
        <taxon>Chitinophagales</taxon>
        <taxon>Chitinophagaceae</taxon>
        <taxon>Pseudobacter</taxon>
    </lineage>
</organism>
<dbReference type="SUPFAM" id="SSF55486">
    <property type="entry name" value="Metalloproteases ('zincins'), catalytic domain"/>
    <property type="match status" value="1"/>
</dbReference>
<dbReference type="PANTHER" id="PTHR38478:SF1">
    <property type="entry name" value="ZINC DEPENDENT METALLOPROTEASE DOMAIN LIPOPROTEIN"/>
    <property type="match status" value="1"/>
</dbReference>
<keyword evidence="4" id="KW-0482">Metalloprotease</keyword>
<dbReference type="InterPro" id="IPR024079">
    <property type="entry name" value="MetalloPept_cat_dom_sf"/>
</dbReference>